<accession>A0A443SE07</accession>
<evidence type="ECO:0008006" key="3">
    <source>
        <dbReference type="Google" id="ProtNLM"/>
    </source>
</evidence>
<dbReference type="OrthoDB" id="4369127at2759"/>
<evidence type="ECO:0000313" key="2">
    <source>
        <dbReference type="Proteomes" id="UP000288716"/>
    </source>
</evidence>
<proteinExistence type="predicted"/>
<comment type="caution">
    <text evidence="1">The sequence shown here is derived from an EMBL/GenBank/DDBJ whole genome shotgun (WGS) entry which is preliminary data.</text>
</comment>
<dbReference type="EMBL" id="NCKV01003422">
    <property type="protein sequence ID" value="RWS25742.1"/>
    <property type="molecule type" value="Genomic_DNA"/>
</dbReference>
<evidence type="ECO:0000313" key="1">
    <source>
        <dbReference type="EMBL" id="RWS25742.1"/>
    </source>
</evidence>
<gene>
    <name evidence="1" type="ORF">B4U80_05848</name>
</gene>
<keyword evidence="2" id="KW-1185">Reference proteome</keyword>
<reference evidence="1 2" key="1">
    <citation type="journal article" date="2018" name="Gigascience">
        <title>Genomes of trombidid mites reveal novel predicted allergens and laterally-transferred genes associated with secondary metabolism.</title>
        <authorList>
            <person name="Dong X."/>
            <person name="Chaisiri K."/>
            <person name="Xia D."/>
            <person name="Armstrong S.D."/>
            <person name="Fang Y."/>
            <person name="Donnelly M.J."/>
            <person name="Kadowaki T."/>
            <person name="McGarry J.W."/>
            <person name="Darby A.C."/>
            <person name="Makepeace B.L."/>
        </authorList>
    </citation>
    <scope>NUCLEOTIDE SEQUENCE [LARGE SCALE GENOMIC DNA]</scope>
    <source>
        <strain evidence="1">UoL-UT</strain>
    </source>
</reference>
<sequence length="60" mass="6987">MVTKATSLLSSQAKVFPIKRKTPKLIINILSDLFRYERPEKIQFDRGKEFANQKTIPSYT</sequence>
<dbReference type="Proteomes" id="UP000288716">
    <property type="component" value="Unassembled WGS sequence"/>
</dbReference>
<dbReference type="VEuPathDB" id="VectorBase:LDEU006298"/>
<protein>
    <recommendedName>
        <fullName evidence="3">Integrase catalytic domain-containing protein</fullName>
    </recommendedName>
</protein>
<organism evidence="1 2">
    <name type="scientific">Leptotrombidium deliense</name>
    <dbReference type="NCBI Taxonomy" id="299467"/>
    <lineage>
        <taxon>Eukaryota</taxon>
        <taxon>Metazoa</taxon>
        <taxon>Ecdysozoa</taxon>
        <taxon>Arthropoda</taxon>
        <taxon>Chelicerata</taxon>
        <taxon>Arachnida</taxon>
        <taxon>Acari</taxon>
        <taxon>Acariformes</taxon>
        <taxon>Trombidiformes</taxon>
        <taxon>Prostigmata</taxon>
        <taxon>Anystina</taxon>
        <taxon>Parasitengona</taxon>
        <taxon>Trombiculoidea</taxon>
        <taxon>Trombiculidae</taxon>
        <taxon>Leptotrombidium</taxon>
    </lineage>
</organism>
<name>A0A443SE07_9ACAR</name>
<dbReference type="AlphaFoldDB" id="A0A443SE07"/>